<dbReference type="EMBL" id="LXWW01000183">
    <property type="protein sequence ID" value="OAO15034.1"/>
    <property type="molecule type" value="Genomic_DNA"/>
</dbReference>
<organism evidence="1 2">
    <name type="scientific">Blastocystis sp. subtype 1 (strain ATCC 50177 / NandII)</name>
    <dbReference type="NCBI Taxonomy" id="478820"/>
    <lineage>
        <taxon>Eukaryota</taxon>
        <taxon>Sar</taxon>
        <taxon>Stramenopiles</taxon>
        <taxon>Bigyra</taxon>
        <taxon>Opalozoa</taxon>
        <taxon>Opalinata</taxon>
        <taxon>Blastocystidae</taxon>
        <taxon>Blastocystis</taxon>
    </lineage>
</organism>
<comment type="caution">
    <text evidence="1">The sequence shown here is derived from an EMBL/GenBank/DDBJ whole genome shotgun (WGS) entry which is preliminary data.</text>
</comment>
<dbReference type="OrthoDB" id="10513598at2759"/>
<sequence>MENDLAEVINQIRYCLESADISNVQFLIPAFKLLQSCYMREPSLTVTDDSLSVFSDTIQYIIQTSDDSSCDKRLLAECSLVVAQSFYSLLKANVLSKVLEKDETRNKMTVFLVNLLNNQRDDGAICTTLLITIEDMHSDILHLPEPVLKTLCEVCSYILSQPDQYNTDVLSLTMSFIPDLLQISDLMQWFIDKGLILKLSFIFNNRECSVMMCRFFVVIINQIAANEKYHNELINSISFTTIINCIQSFVQDASTDPDSYHIVELCFVYLLRIFFQDTAKRIADHREAVTSLLHFLYEAIFQSCYIRSSAIASSSATSSLFTSTLSGEPASVALQVHLDETVLMNYVMSLFSLLCYNSERPEIIQPATIHQICTRINSIPNVNVVLFLHQFLSFALASDPSLFECITTEENLRALITNLHTFPTESLLTVFSHILHADVSPEQRAALRVSLNHLAFPSILISIITHSDSTDDSSRLSIDPSLDAPTADSPRVTVRSVTRTLYLFSLDLLRCFFTDGYCLVLDDASLITGLLSTMSLFLTDRSEEGGKIVVIAASILLSVGAQYDNFCLIENEANFITAVSDLLFRAKNRHSLTLLLFAIFSLYAQKGNLQKLVGDRRFSEVLRFTYRTLSQNASELHAKSEIDPYLDEPLDEVLNLALGFSRLFHVIANRLGDLPPAMLPVMGEVFQFVEAVLSSVVCEEVVNSTLETCTSLWNQNIPTIRDRLKEITKAVLPGTLSKGGLAESSITRINTAMGLFV</sequence>
<accession>A0A196SGD7</accession>
<proteinExistence type="predicted"/>
<keyword evidence="2" id="KW-1185">Reference proteome</keyword>
<evidence type="ECO:0000313" key="1">
    <source>
        <dbReference type="EMBL" id="OAO15034.1"/>
    </source>
</evidence>
<dbReference type="Proteomes" id="UP000078348">
    <property type="component" value="Unassembled WGS sequence"/>
</dbReference>
<name>A0A196SGD7_BLAHN</name>
<dbReference type="AlphaFoldDB" id="A0A196SGD7"/>
<evidence type="ECO:0000313" key="2">
    <source>
        <dbReference type="Proteomes" id="UP000078348"/>
    </source>
</evidence>
<gene>
    <name evidence="1" type="ORF">AV274_3250</name>
</gene>
<protein>
    <submittedName>
        <fullName evidence="1">Uncharacterized protein</fullName>
    </submittedName>
</protein>
<reference evidence="1 2" key="1">
    <citation type="submission" date="2016-05" db="EMBL/GenBank/DDBJ databases">
        <title>Nuclear genome of Blastocystis sp. subtype 1 NandII.</title>
        <authorList>
            <person name="Gentekaki E."/>
            <person name="Curtis B."/>
            <person name="Stairs C."/>
            <person name="Eme L."/>
            <person name="Herman E."/>
            <person name="Klimes V."/>
            <person name="Arias M.C."/>
            <person name="Elias M."/>
            <person name="Hilliou F."/>
            <person name="Klute M."/>
            <person name="Malik S.-B."/>
            <person name="Pightling A."/>
            <person name="Rachubinski R."/>
            <person name="Salas D."/>
            <person name="Schlacht A."/>
            <person name="Suga H."/>
            <person name="Archibald J."/>
            <person name="Ball S.G."/>
            <person name="Clark G."/>
            <person name="Dacks J."/>
            <person name="Van Der Giezen M."/>
            <person name="Tsaousis A."/>
            <person name="Roger A."/>
        </authorList>
    </citation>
    <scope>NUCLEOTIDE SEQUENCE [LARGE SCALE GENOMIC DNA]</scope>
    <source>
        <strain evidence="2">ATCC 50177 / NandII</strain>
    </source>
</reference>